<proteinExistence type="inferred from homology"/>
<dbReference type="Proteomes" id="UP000031121">
    <property type="component" value="Chromosome"/>
</dbReference>
<dbReference type="Pfam" id="PF01063">
    <property type="entry name" value="Aminotran_4"/>
    <property type="match status" value="1"/>
</dbReference>
<gene>
    <name evidence="6" type="ORF">JI75_04845</name>
</gene>
<dbReference type="GO" id="GO:0005829">
    <property type="term" value="C:cytosol"/>
    <property type="evidence" value="ECO:0007669"/>
    <property type="project" value="TreeGrafter"/>
</dbReference>
<protein>
    <recommendedName>
        <fullName evidence="8">4-amino-4-deoxychorismate lyase</fullName>
    </recommendedName>
</protein>
<evidence type="ECO:0008006" key="8">
    <source>
        <dbReference type="Google" id="ProtNLM"/>
    </source>
</evidence>
<dbReference type="PANTHER" id="PTHR42743">
    <property type="entry name" value="AMINO-ACID AMINOTRANSFERASE"/>
    <property type="match status" value="1"/>
</dbReference>
<dbReference type="STRING" id="1531429.JI75_04845"/>
<dbReference type="HOGENOM" id="CLU_020844_2_0_11"/>
<dbReference type="InterPro" id="IPR036038">
    <property type="entry name" value="Aminotransferase-like"/>
</dbReference>
<keyword evidence="7" id="KW-1185">Reference proteome</keyword>
<evidence type="ECO:0000256" key="3">
    <source>
        <dbReference type="ARBA" id="ARBA00022898"/>
    </source>
</evidence>
<dbReference type="Gene3D" id="3.20.10.10">
    <property type="entry name" value="D-amino Acid Aminotransferase, subunit A, domain 2"/>
    <property type="match status" value="1"/>
</dbReference>
<dbReference type="EMBL" id="CP009302">
    <property type="protein sequence ID" value="AJC12098.1"/>
    <property type="molecule type" value="Genomic_DNA"/>
</dbReference>
<dbReference type="AlphaFoldDB" id="A0A0A8B5N9"/>
<name>A0A0A8B5N9_9ACTN</name>
<organism evidence="6 7">
    <name type="scientific">Berryella intestinalis</name>
    <dbReference type="NCBI Taxonomy" id="1531429"/>
    <lineage>
        <taxon>Bacteria</taxon>
        <taxon>Bacillati</taxon>
        <taxon>Actinomycetota</taxon>
        <taxon>Coriobacteriia</taxon>
        <taxon>Eggerthellales</taxon>
        <taxon>Eggerthellaceae</taxon>
        <taxon>Berryella</taxon>
    </lineage>
</organism>
<dbReference type="InterPro" id="IPR050571">
    <property type="entry name" value="Class-IV_PLP-Dep_Aminotrnsfr"/>
</dbReference>
<dbReference type="InterPro" id="IPR001544">
    <property type="entry name" value="Aminotrans_IV"/>
</dbReference>
<dbReference type="PANTHER" id="PTHR42743:SF11">
    <property type="entry name" value="AMINODEOXYCHORISMATE LYASE"/>
    <property type="match status" value="1"/>
</dbReference>
<evidence type="ECO:0000256" key="2">
    <source>
        <dbReference type="ARBA" id="ARBA00009320"/>
    </source>
</evidence>
<dbReference type="GO" id="GO:0003824">
    <property type="term" value="F:catalytic activity"/>
    <property type="evidence" value="ECO:0007669"/>
    <property type="project" value="InterPro"/>
</dbReference>
<evidence type="ECO:0000256" key="5">
    <source>
        <dbReference type="RuleBase" id="RU004516"/>
    </source>
</evidence>
<evidence type="ECO:0000313" key="6">
    <source>
        <dbReference type="EMBL" id="AJC12098.1"/>
    </source>
</evidence>
<dbReference type="SUPFAM" id="SSF56752">
    <property type="entry name" value="D-aminoacid aminotransferase-like PLP-dependent enzymes"/>
    <property type="match status" value="1"/>
</dbReference>
<dbReference type="Gene3D" id="3.30.470.10">
    <property type="match status" value="1"/>
</dbReference>
<dbReference type="InterPro" id="IPR018300">
    <property type="entry name" value="Aminotrans_IV_CS"/>
</dbReference>
<dbReference type="GO" id="GO:0046394">
    <property type="term" value="P:carboxylic acid biosynthetic process"/>
    <property type="evidence" value="ECO:0007669"/>
    <property type="project" value="UniProtKB-ARBA"/>
</dbReference>
<comment type="similarity">
    <text evidence="2 4">Belongs to the class-IV pyridoxal-phosphate-dependent aminotransferase family.</text>
</comment>
<dbReference type="FunFam" id="3.20.10.10:FF:000002">
    <property type="entry name" value="D-alanine aminotransferase"/>
    <property type="match status" value="1"/>
</dbReference>
<evidence type="ECO:0000256" key="1">
    <source>
        <dbReference type="ARBA" id="ARBA00001933"/>
    </source>
</evidence>
<sequence length="240" mass="26532">MVHIDEGFLYGLGAFETVALENGRFVMLDRHLERLRKTCGFLRFSVSEDAVVAELETLGQRGGRLACRITATPGNVVGTCRENPYAEPDWQRGFDCRISSVRRNETSPLVAHKTLNYADNALEKRAAQEEGFDEPLFLNTRGFATEGATANLFAVIDGQLVTPDEGCGLLPGIMRGWVLERTRAQRRPIDAGELARADEIFLTNSLFGIMPVRSLEGRALPSRAVAEKLRARYLDFIGGA</sequence>
<reference evidence="7" key="1">
    <citation type="submission" date="2014-08" db="EMBL/GenBank/DDBJ databases">
        <title>Coriobacteriaceae sp. complete genome.</title>
        <authorList>
            <person name="Looft T."/>
            <person name="Bayles D.O."/>
            <person name="Stanton T.B."/>
        </authorList>
    </citation>
    <scope>NUCLEOTIDE SEQUENCE [LARGE SCALE GENOMIC DNA]</scope>
    <source>
        <strain evidence="7">68-1-3</strain>
    </source>
</reference>
<evidence type="ECO:0000256" key="4">
    <source>
        <dbReference type="RuleBase" id="RU004106"/>
    </source>
</evidence>
<dbReference type="GO" id="GO:0008652">
    <property type="term" value="P:amino acid biosynthetic process"/>
    <property type="evidence" value="ECO:0007669"/>
    <property type="project" value="UniProtKB-ARBA"/>
</dbReference>
<dbReference type="KEGG" id="cbac:JI75_04845"/>
<comment type="cofactor">
    <cofactor evidence="1 5">
        <name>pyridoxal 5'-phosphate</name>
        <dbReference type="ChEBI" id="CHEBI:597326"/>
    </cofactor>
</comment>
<keyword evidence="3 5" id="KW-0663">Pyridoxal phosphate</keyword>
<dbReference type="PROSITE" id="PS00770">
    <property type="entry name" value="AA_TRANSFER_CLASS_4"/>
    <property type="match status" value="1"/>
</dbReference>
<accession>A0A0A8B5N9</accession>
<dbReference type="InterPro" id="IPR043131">
    <property type="entry name" value="BCAT-like_N"/>
</dbReference>
<evidence type="ECO:0000313" key="7">
    <source>
        <dbReference type="Proteomes" id="UP000031121"/>
    </source>
</evidence>
<dbReference type="InterPro" id="IPR043132">
    <property type="entry name" value="BCAT-like_C"/>
</dbReference>
<reference evidence="6 7" key="2">
    <citation type="journal article" date="2015" name="Genome Announc.">
        <title>Complete Genome Sequence of Coriobacteriaceae Strain 68-1-3, a Novel Mucus-Degrading Isolate from the Swine Intestinal Tract.</title>
        <authorList>
            <person name="Looft T."/>
            <person name="Bayles D.O."/>
            <person name="Alt D.P."/>
            <person name="Stanton T.B."/>
        </authorList>
    </citation>
    <scope>NUCLEOTIDE SEQUENCE [LARGE SCALE GENOMIC DNA]</scope>
    <source>
        <strain evidence="6 7">68-1-3</strain>
    </source>
</reference>